<accession>M1DH92</accession>
<proteinExistence type="predicted"/>
<protein>
    <submittedName>
        <fullName evidence="1">Uncharacterized protein</fullName>
    </submittedName>
</protein>
<evidence type="ECO:0000313" key="2">
    <source>
        <dbReference type="Proteomes" id="UP000011115"/>
    </source>
</evidence>
<name>M1DH92_SOLTU</name>
<dbReference type="Gramene" id="PGSC0003DMT400089015">
    <property type="protein sequence ID" value="PGSC0003DMT400089015"/>
    <property type="gene ID" value="PGSC0003DMG400038586"/>
</dbReference>
<organism evidence="1 2">
    <name type="scientific">Solanum tuberosum</name>
    <name type="common">Potato</name>
    <dbReference type="NCBI Taxonomy" id="4113"/>
    <lineage>
        <taxon>Eukaryota</taxon>
        <taxon>Viridiplantae</taxon>
        <taxon>Streptophyta</taxon>
        <taxon>Embryophyta</taxon>
        <taxon>Tracheophyta</taxon>
        <taxon>Spermatophyta</taxon>
        <taxon>Magnoliopsida</taxon>
        <taxon>eudicotyledons</taxon>
        <taxon>Gunneridae</taxon>
        <taxon>Pentapetalae</taxon>
        <taxon>asterids</taxon>
        <taxon>lamiids</taxon>
        <taxon>Solanales</taxon>
        <taxon>Solanaceae</taxon>
        <taxon>Solanoideae</taxon>
        <taxon>Solaneae</taxon>
        <taxon>Solanum</taxon>
    </lineage>
</organism>
<dbReference type="PaxDb" id="4113-PGSC0003DMT400089015"/>
<reference evidence="2" key="1">
    <citation type="journal article" date="2011" name="Nature">
        <title>Genome sequence and analysis of the tuber crop potato.</title>
        <authorList>
            <consortium name="The Potato Genome Sequencing Consortium"/>
        </authorList>
    </citation>
    <scope>NUCLEOTIDE SEQUENCE [LARGE SCALE GENOMIC DNA]</scope>
    <source>
        <strain evidence="2">cv. DM1-3 516 R44</strain>
    </source>
</reference>
<dbReference type="InParanoid" id="M1DH92"/>
<dbReference type="HOGENOM" id="CLU_2296694_0_0_1"/>
<dbReference type="EnsemblPlants" id="PGSC0003DMT400089015">
    <property type="protein sequence ID" value="PGSC0003DMT400089015"/>
    <property type="gene ID" value="PGSC0003DMG400038586"/>
</dbReference>
<sequence>MIARPIAAFAGDVDPECCVRVKPSTFAKLGWCPCEFTIWVGGSLVYPFKLGGASSVTGVTSGVQVEALVTTFVKPCALNLRYHEVYNHDRGRLWTLMVAFA</sequence>
<evidence type="ECO:0000313" key="1">
    <source>
        <dbReference type="EnsemblPlants" id="PGSC0003DMT400089015"/>
    </source>
</evidence>
<reference evidence="1" key="2">
    <citation type="submission" date="2015-06" db="UniProtKB">
        <authorList>
            <consortium name="EnsemblPlants"/>
        </authorList>
    </citation>
    <scope>IDENTIFICATION</scope>
    <source>
        <strain evidence="1">DM1-3 516 R44</strain>
    </source>
</reference>
<keyword evidence="2" id="KW-1185">Reference proteome</keyword>
<dbReference type="Proteomes" id="UP000011115">
    <property type="component" value="Unassembled WGS sequence"/>
</dbReference>
<dbReference type="AlphaFoldDB" id="M1DH92"/>